<keyword evidence="3" id="KW-1185">Reference proteome</keyword>
<dbReference type="Proteomes" id="UP000799777">
    <property type="component" value="Unassembled WGS sequence"/>
</dbReference>
<gene>
    <name evidence="2" type="ORF">EK21DRAFT_105191</name>
</gene>
<dbReference type="AlphaFoldDB" id="A0A9P4GY45"/>
<evidence type="ECO:0000313" key="3">
    <source>
        <dbReference type="Proteomes" id="UP000799777"/>
    </source>
</evidence>
<reference evidence="2" key="1">
    <citation type="journal article" date="2020" name="Stud. Mycol.">
        <title>101 Dothideomycetes genomes: a test case for predicting lifestyles and emergence of pathogens.</title>
        <authorList>
            <person name="Haridas S."/>
            <person name="Albert R."/>
            <person name="Binder M."/>
            <person name="Bloem J."/>
            <person name="Labutti K."/>
            <person name="Salamov A."/>
            <person name="Andreopoulos B."/>
            <person name="Baker S."/>
            <person name="Barry K."/>
            <person name="Bills G."/>
            <person name="Bluhm B."/>
            <person name="Cannon C."/>
            <person name="Castanera R."/>
            <person name="Culley D."/>
            <person name="Daum C."/>
            <person name="Ezra D."/>
            <person name="Gonzalez J."/>
            <person name="Henrissat B."/>
            <person name="Kuo A."/>
            <person name="Liang C."/>
            <person name="Lipzen A."/>
            <person name="Lutzoni F."/>
            <person name="Magnuson J."/>
            <person name="Mondo S."/>
            <person name="Nolan M."/>
            <person name="Ohm R."/>
            <person name="Pangilinan J."/>
            <person name="Park H.-J."/>
            <person name="Ramirez L."/>
            <person name="Alfaro M."/>
            <person name="Sun H."/>
            <person name="Tritt A."/>
            <person name="Yoshinaga Y."/>
            <person name="Zwiers L.-H."/>
            <person name="Turgeon B."/>
            <person name="Goodwin S."/>
            <person name="Spatafora J."/>
            <person name="Crous P."/>
            <person name="Grigoriev I."/>
        </authorList>
    </citation>
    <scope>NUCLEOTIDE SEQUENCE</scope>
    <source>
        <strain evidence="2">CBS 110217</strain>
    </source>
</reference>
<proteinExistence type="predicted"/>
<evidence type="ECO:0000256" key="1">
    <source>
        <dbReference type="SAM" id="SignalP"/>
    </source>
</evidence>
<comment type="caution">
    <text evidence="2">The sequence shown here is derived from an EMBL/GenBank/DDBJ whole genome shotgun (WGS) entry which is preliminary data.</text>
</comment>
<name>A0A9P4GY45_9PLEO</name>
<keyword evidence="1" id="KW-0732">Signal</keyword>
<accession>A0A9P4GY45</accession>
<organism evidence="2 3">
    <name type="scientific">Setomelanomma holmii</name>
    <dbReference type="NCBI Taxonomy" id="210430"/>
    <lineage>
        <taxon>Eukaryota</taxon>
        <taxon>Fungi</taxon>
        <taxon>Dikarya</taxon>
        <taxon>Ascomycota</taxon>
        <taxon>Pezizomycotina</taxon>
        <taxon>Dothideomycetes</taxon>
        <taxon>Pleosporomycetidae</taxon>
        <taxon>Pleosporales</taxon>
        <taxon>Pleosporineae</taxon>
        <taxon>Phaeosphaeriaceae</taxon>
        <taxon>Setomelanomma</taxon>
    </lineage>
</organism>
<dbReference type="EMBL" id="ML978335">
    <property type="protein sequence ID" value="KAF2023602.1"/>
    <property type="molecule type" value="Genomic_DNA"/>
</dbReference>
<feature type="chain" id="PRO_5040438186" evidence="1">
    <location>
        <begin position="22"/>
        <end position="331"/>
    </location>
</feature>
<feature type="signal peptide" evidence="1">
    <location>
        <begin position="1"/>
        <end position="21"/>
    </location>
</feature>
<sequence length="331" mass="35937">MKTSGIVAAAAILLQSQQVQASPITSLFARGKADVVLAILKTFGVIFPDAEAETTWDFKKHPQMCSVYMETKDGSNCKATVECDDGKKEYNPNGAGWNVCFVGGRQYFTDPRIGDFSITFQEKDGSGQGEGLTTPKLQLKYVGDWQEIPVNDLAEEYNTNIRCKDEGLGGSPFRDCDKGPYICHHGDMGNNYISTSRTKKWECGVPKIGKGGGNLDSNAPNNNKGYAPGWCGVHVIQYQKPDPAKDQYSLEVTALNDANENKIGEFKKGGPSASVTSKLPLTLEIKTGGVDADPVRFAYGSQSWDSNDKGRCSVGAYDNGKRQMDCGFTCN</sequence>
<protein>
    <submittedName>
        <fullName evidence="2">Uncharacterized protein</fullName>
    </submittedName>
</protein>
<evidence type="ECO:0000313" key="2">
    <source>
        <dbReference type="EMBL" id="KAF2023602.1"/>
    </source>
</evidence>
<dbReference type="OrthoDB" id="2119228at2759"/>